<reference evidence="6" key="1">
    <citation type="journal article" date="2019" name="Int. J. Syst. Evol. Microbiol.">
        <title>The Global Catalogue of Microorganisms (GCM) 10K type strain sequencing project: providing services to taxonomists for standard genome sequencing and annotation.</title>
        <authorList>
            <consortium name="The Broad Institute Genomics Platform"/>
            <consortium name="The Broad Institute Genome Sequencing Center for Infectious Disease"/>
            <person name="Wu L."/>
            <person name="Ma J."/>
        </authorList>
    </citation>
    <scope>NUCLEOTIDE SEQUENCE [LARGE SCALE GENOMIC DNA]</scope>
    <source>
        <strain evidence="6">CGMCC 4.7357</strain>
    </source>
</reference>
<comment type="caution">
    <text evidence="5">The sequence shown here is derived from an EMBL/GenBank/DDBJ whole genome shotgun (WGS) entry which is preliminary data.</text>
</comment>
<dbReference type="InterPro" id="IPR043128">
    <property type="entry name" value="Rev_trsase/Diguanyl_cyclase"/>
</dbReference>
<evidence type="ECO:0000256" key="1">
    <source>
        <dbReference type="ARBA" id="ARBA00010945"/>
    </source>
</evidence>
<evidence type="ECO:0000256" key="3">
    <source>
        <dbReference type="ARBA" id="ARBA00023236"/>
    </source>
</evidence>
<dbReference type="Pfam" id="PF11799">
    <property type="entry name" value="IMS_C"/>
    <property type="match status" value="1"/>
</dbReference>
<comment type="similarity">
    <text evidence="1">Belongs to the DNA polymerase type-Y family.</text>
</comment>
<dbReference type="InterPro" id="IPR025188">
    <property type="entry name" value="DUF4113"/>
</dbReference>
<evidence type="ECO:0000256" key="2">
    <source>
        <dbReference type="ARBA" id="ARBA00023199"/>
    </source>
</evidence>
<dbReference type="Gene3D" id="1.10.150.20">
    <property type="entry name" value="5' to 3' exonuclease, C-terminal subdomain"/>
    <property type="match status" value="1"/>
</dbReference>
<keyword evidence="3" id="KW-0742">SOS response</keyword>
<dbReference type="Gene3D" id="3.40.1170.60">
    <property type="match status" value="1"/>
</dbReference>
<dbReference type="InterPro" id="IPR036775">
    <property type="entry name" value="DNA_pol_Y-fam_lit_finger_sf"/>
</dbReference>
<dbReference type="InterPro" id="IPR043502">
    <property type="entry name" value="DNA/RNA_pol_sf"/>
</dbReference>
<dbReference type="PANTHER" id="PTHR11076">
    <property type="entry name" value="DNA REPAIR POLYMERASE UMUC / TRANSFERASE FAMILY MEMBER"/>
    <property type="match status" value="1"/>
</dbReference>
<dbReference type="Gene3D" id="3.30.1490.100">
    <property type="entry name" value="DNA polymerase, Y-family, little finger domain"/>
    <property type="match status" value="1"/>
</dbReference>
<name>A0ABV9K5V5_9PORP</name>
<proteinExistence type="inferred from homology"/>
<accession>A0ABV9K5V5</accession>
<dbReference type="CDD" id="cd01700">
    <property type="entry name" value="PolY_Pol_V_umuC"/>
    <property type="match status" value="1"/>
</dbReference>
<dbReference type="Gene3D" id="3.30.70.270">
    <property type="match status" value="1"/>
</dbReference>
<dbReference type="InterPro" id="IPR001126">
    <property type="entry name" value="UmuC"/>
</dbReference>
<dbReference type="InterPro" id="IPR050116">
    <property type="entry name" value="DNA_polymerase-Y"/>
</dbReference>
<organism evidence="5 6">
    <name type="scientific">Falsiporphyromonas endometrii</name>
    <dbReference type="NCBI Taxonomy" id="1387297"/>
    <lineage>
        <taxon>Bacteria</taxon>
        <taxon>Pseudomonadati</taxon>
        <taxon>Bacteroidota</taxon>
        <taxon>Bacteroidia</taxon>
        <taxon>Bacteroidales</taxon>
        <taxon>Porphyromonadaceae</taxon>
        <taxon>Falsiporphyromonas</taxon>
    </lineage>
</organism>
<dbReference type="PANTHER" id="PTHR11076:SF33">
    <property type="entry name" value="DNA POLYMERASE KAPPA"/>
    <property type="match status" value="1"/>
</dbReference>
<evidence type="ECO:0000313" key="5">
    <source>
        <dbReference type="EMBL" id="MFC4665434.1"/>
    </source>
</evidence>
<dbReference type="RefSeq" id="WP_380077555.1">
    <property type="nucleotide sequence ID" value="NZ_JBHSGO010000039.1"/>
</dbReference>
<dbReference type="Pfam" id="PF13438">
    <property type="entry name" value="DUF4113"/>
    <property type="match status" value="1"/>
</dbReference>
<dbReference type="SUPFAM" id="SSF100879">
    <property type="entry name" value="Lesion bypass DNA polymerase (Y-family), little finger domain"/>
    <property type="match status" value="1"/>
</dbReference>
<dbReference type="EMBL" id="JBHSGO010000039">
    <property type="protein sequence ID" value="MFC4665434.1"/>
    <property type="molecule type" value="Genomic_DNA"/>
</dbReference>
<dbReference type="Proteomes" id="UP001596020">
    <property type="component" value="Unassembled WGS sequence"/>
</dbReference>
<protein>
    <submittedName>
        <fullName evidence="5">Y-family DNA polymerase</fullName>
    </submittedName>
</protein>
<keyword evidence="2" id="KW-0227">DNA damage</keyword>
<keyword evidence="6" id="KW-1185">Reference proteome</keyword>
<gene>
    <name evidence="5" type="ORF">ACFO3G_02220</name>
</gene>
<dbReference type="PROSITE" id="PS50173">
    <property type="entry name" value="UMUC"/>
    <property type="match status" value="1"/>
</dbReference>
<sequence length="419" mass="47825">MVALIDCNNFYASCQRLFDPSLIDRPIVVLSNNDGCVIARSQEAKDLGIPMGAPAFKYKAVFESHKVAVFSANFPLYGDMSRRVMSILRRYSPKQEIYSIDECFLDLDGLDIDDFRSFAAEIRQHVTSWTGIPVCVGIAPTKALAKVANHVAKKFKKETKGIHVIDSEVLRLKALKWLPIEDVWGIGRRHFVKLHRIGIKTAYDFTCLDPEWVQHQMTIVGLRLYNDLKGIASIGLEYAESSKSISVTRTFPYEYREYDQLRDRIVAFASSCAEKLRKQHSLCRKISIFVQSNRFDKVNPYYSKKVDIVLPFDTDSTHDIVDCAVKALYQIFKPGVGYKRAGVTLSQFIDGRVYQPALFFNANPKHKNLMKVVDRINHKYQSNLIRLAATDQTQHKMEQGHLSPSYTTNIKDVIKVKIE</sequence>
<evidence type="ECO:0000259" key="4">
    <source>
        <dbReference type="PROSITE" id="PS50173"/>
    </source>
</evidence>
<keyword evidence="2" id="KW-0741">SOS mutagenesis</keyword>
<feature type="domain" description="UmuC" evidence="4">
    <location>
        <begin position="2"/>
        <end position="187"/>
    </location>
</feature>
<dbReference type="Pfam" id="PF00817">
    <property type="entry name" value="IMS"/>
    <property type="match status" value="1"/>
</dbReference>
<dbReference type="InterPro" id="IPR017961">
    <property type="entry name" value="DNA_pol_Y-fam_little_finger"/>
</dbReference>
<dbReference type="SUPFAM" id="SSF56672">
    <property type="entry name" value="DNA/RNA polymerases"/>
    <property type="match status" value="1"/>
</dbReference>
<evidence type="ECO:0000313" key="6">
    <source>
        <dbReference type="Proteomes" id="UP001596020"/>
    </source>
</evidence>